<evidence type="ECO:0000256" key="1">
    <source>
        <dbReference type="SAM" id="Phobius"/>
    </source>
</evidence>
<dbReference type="EMBL" id="OEJX01000088">
    <property type="protein sequence ID" value="SOR63888.1"/>
    <property type="molecule type" value="Genomic_DNA"/>
</dbReference>
<accession>A0AAQ1P3S8</accession>
<comment type="caution">
    <text evidence="2">The sequence shown here is derived from an EMBL/GenBank/DDBJ whole genome shotgun (WGS) entry which is preliminary data.</text>
</comment>
<evidence type="ECO:0000313" key="2">
    <source>
        <dbReference type="EMBL" id="SOR63888.1"/>
    </source>
</evidence>
<protein>
    <submittedName>
        <fullName evidence="2">Uncharacterized protein</fullName>
    </submittedName>
</protein>
<gene>
    <name evidence="2" type="ORF">LMANV2_90082</name>
</gene>
<keyword evidence="1" id="KW-1133">Transmembrane helix</keyword>
<reference evidence="2 3" key="1">
    <citation type="submission" date="2017-11" db="EMBL/GenBank/DDBJ databases">
        <authorList>
            <person name="Lechat P."/>
        </authorList>
    </citation>
    <scope>NUCLEOTIDE SEQUENCE [LARGE SCALE GENOMIC DNA]</scope>
    <source>
        <strain evidence="2">L495</strain>
    </source>
</reference>
<proteinExistence type="predicted"/>
<keyword evidence="1" id="KW-0812">Transmembrane</keyword>
<organism evidence="2 3">
    <name type="scientific">Leptospira interrogans serovar Manilae</name>
    <dbReference type="NCBI Taxonomy" id="214675"/>
    <lineage>
        <taxon>Bacteria</taxon>
        <taxon>Pseudomonadati</taxon>
        <taxon>Spirochaetota</taxon>
        <taxon>Spirochaetia</taxon>
        <taxon>Leptospirales</taxon>
        <taxon>Leptospiraceae</taxon>
        <taxon>Leptospira</taxon>
    </lineage>
</organism>
<keyword evidence="1" id="KW-0472">Membrane</keyword>
<dbReference type="Proteomes" id="UP000234460">
    <property type="component" value="Chromosome LMANV2"/>
</dbReference>
<feature type="transmembrane region" description="Helical" evidence="1">
    <location>
        <begin position="6"/>
        <end position="27"/>
    </location>
</feature>
<evidence type="ECO:0000313" key="3">
    <source>
        <dbReference type="Proteomes" id="UP000234460"/>
    </source>
</evidence>
<sequence length="93" mass="10989">MLYQIHVKVVLLIFIIEFSTTLIHVSLKFDHKGLKLIQQTLVFVIENFDRRCVIKHTILSSCITESKSKFFIGNMVMLCKIQYCFFRFLAKND</sequence>
<dbReference type="AlphaFoldDB" id="A0AAQ1P3S8"/>
<name>A0AAQ1P3S8_LEPIR</name>